<dbReference type="SUPFAM" id="SSF51735">
    <property type="entry name" value="NAD(P)-binding Rossmann-fold domains"/>
    <property type="match status" value="1"/>
</dbReference>
<keyword evidence="1" id="KW-0560">Oxidoreductase</keyword>
<evidence type="ECO:0000313" key="2">
    <source>
        <dbReference type="Proteomes" id="UP001602013"/>
    </source>
</evidence>
<evidence type="ECO:0000313" key="1">
    <source>
        <dbReference type="EMBL" id="MFF3665612.1"/>
    </source>
</evidence>
<dbReference type="Pfam" id="PF00106">
    <property type="entry name" value="adh_short"/>
    <property type="match status" value="1"/>
</dbReference>
<dbReference type="InterPro" id="IPR002347">
    <property type="entry name" value="SDR_fam"/>
</dbReference>
<gene>
    <name evidence="1" type="ORF">ACFYXI_08450</name>
</gene>
<dbReference type="GO" id="GO:0016491">
    <property type="term" value="F:oxidoreductase activity"/>
    <property type="evidence" value="ECO:0007669"/>
    <property type="project" value="UniProtKB-KW"/>
</dbReference>
<dbReference type="Gene3D" id="3.40.50.720">
    <property type="entry name" value="NAD(P)-binding Rossmann-like Domain"/>
    <property type="match status" value="1"/>
</dbReference>
<dbReference type="EC" id="1.-.-.-" evidence="1"/>
<dbReference type="EMBL" id="JBIASD010000004">
    <property type="protein sequence ID" value="MFF3665612.1"/>
    <property type="molecule type" value="Genomic_DNA"/>
</dbReference>
<dbReference type="PANTHER" id="PTHR43431">
    <property type="entry name" value="OXIDOREDUCTASE, SHORT CHAIN DEHYDROGENASE/REDUCTASE FAMILY (AFU_ORTHOLOGUE AFUA_5G14000)"/>
    <property type="match status" value="1"/>
</dbReference>
<dbReference type="PANTHER" id="PTHR43431:SF7">
    <property type="entry name" value="OXIDOREDUCTASE, SHORT CHAIN DEHYDROGENASE_REDUCTASE FAMILY (AFU_ORTHOLOGUE AFUA_5G14000)"/>
    <property type="match status" value="1"/>
</dbReference>
<sequence>MISAYDLEQAGEAFGAGTLGKIALTVGLIHPFPNGFPSKGFTVPSIAIVGAGPGMGLAIARTFGSHGFDVALIARNRDKLNDLVGQLDAEGITAAAFPADVLDHDALTQALKDAATRFGGIDVLEYSPAGNIESTTLTAPSETNPSDVQWAMDFLLYGAIAATRAVLPAMREAGAGTLLYTNGAGSVDPTPMLGNLNTAQAALRNWVLSLHKELADTGVQAAHVAIGVWIGTDGPPGVPAASAEEVAPLYWDLHTQRNEVERVFTV</sequence>
<dbReference type="Proteomes" id="UP001602013">
    <property type="component" value="Unassembled WGS sequence"/>
</dbReference>
<organism evidence="1 2">
    <name type="scientific">Microtetraspora malaysiensis</name>
    <dbReference type="NCBI Taxonomy" id="161358"/>
    <lineage>
        <taxon>Bacteria</taxon>
        <taxon>Bacillati</taxon>
        <taxon>Actinomycetota</taxon>
        <taxon>Actinomycetes</taxon>
        <taxon>Streptosporangiales</taxon>
        <taxon>Streptosporangiaceae</taxon>
        <taxon>Microtetraspora</taxon>
    </lineage>
</organism>
<proteinExistence type="predicted"/>
<comment type="caution">
    <text evidence="1">The sequence shown here is derived from an EMBL/GenBank/DDBJ whole genome shotgun (WGS) entry which is preliminary data.</text>
</comment>
<keyword evidence="2" id="KW-1185">Reference proteome</keyword>
<protein>
    <submittedName>
        <fullName evidence="1">SDR family NAD(P)-dependent oxidoreductase</fullName>
        <ecNumber evidence="1">1.-.-.-</ecNumber>
    </submittedName>
</protein>
<name>A0ABW6SN60_9ACTN</name>
<accession>A0ABW6SN60</accession>
<dbReference type="RefSeq" id="WP_387409671.1">
    <property type="nucleotide sequence ID" value="NZ_JBIASD010000004.1"/>
</dbReference>
<reference evidence="1 2" key="1">
    <citation type="submission" date="2024-10" db="EMBL/GenBank/DDBJ databases">
        <title>The Natural Products Discovery Center: Release of the First 8490 Sequenced Strains for Exploring Actinobacteria Biosynthetic Diversity.</title>
        <authorList>
            <person name="Kalkreuter E."/>
            <person name="Kautsar S.A."/>
            <person name="Yang D."/>
            <person name="Bader C.D."/>
            <person name="Teijaro C.N."/>
            <person name="Fluegel L."/>
            <person name="Davis C.M."/>
            <person name="Simpson J.R."/>
            <person name="Lauterbach L."/>
            <person name="Steele A.D."/>
            <person name="Gui C."/>
            <person name="Meng S."/>
            <person name="Li G."/>
            <person name="Viehrig K."/>
            <person name="Ye F."/>
            <person name="Su P."/>
            <person name="Kiefer A.F."/>
            <person name="Nichols A."/>
            <person name="Cepeda A.J."/>
            <person name="Yan W."/>
            <person name="Fan B."/>
            <person name="Jiang Y."/>
            <person name="Adhikari A."/>
            <person name="Zheng C.-J."/>
            <person name="Schuster L."/>
            <person name="Cowan T.M."/>
            <person name="Smanski M.J."/>
            <person name="Chevrette M.G."/>
            <person name="De Carvalho L.P.S."/>
            <person name="Shen B."/>
        </authorList>
    </citation>
    <scope>NUCLEOTIDE SEQUENCE [LARGE SCALE GENOMIC DNA]</scope>
    <source>
        <strain evidence="1 2">NPDC002173</strain>
    </source>
</reference>
<dbReference type="InterPro" id="IPR036291">
    <property type="entry name" value="NAD(P)-bd_dom_sf"/>
</dbReference>